<protein>
    <recommendedName>
        <fullName evidence="3">Glycosyl transferase family 1 domain-containing protein</fullName>
    </recommendedName>
</protein>
<proteinExistence type="predicted"/>
<comment type="caution">
    <text evidence="1">The sequence shown here is derived from an EMBL/GenBank/DDBJ whole genome shotgun (WGS) entry which is preliminary data.</text>
</comment>
<sequence length="242" mass="27883">MVMHHWGNDVRSRSGALLRNPYPIPPSYLTDESIHKRLLHLSCYIQHSIVQDYELYPYVSDYYRHVHVLPLACRVTDIPCSYPSPANRNPVIIHAPTNRLFKGSEYIEKAIKDLIGVHPFHYKAIEKMSHQEAMRMYAASDIIIDQILCGTYGMLSVEAMAMGKVVVAFIRDDVKVKFPKELPIVIANPDTIRDVLGRLIKDPELRHRIGIESRKYAESLHDVKVVIPKLLNIYKQIERTEV</sequence>
<accession>A0ABQ4NBG2</accession>
<evidence type="ECO:0000313" key="1">
    <source>
        <dbReference type="EMBL" id="GIQ65515.1"/>
    </source>
</evidence>
<organism evidence="1 2">
    <name type="scientific">Paenibacillus cisolokensis</name>
    <dbReference type="NCBI Taxonomy" id="1658519"/>
    <lineage>
        <taxon>Bacteria</taxon>
        <taxon>Bacillati</taxon>
        <taxon>Bacillota</taxon>
        <taxon>Bacilli</taxon>
        <taxon>Bacillales</taxon>
        <taxon>Paenibacillaceae</taxon>
        <taxon>Paenibacillus</taxon>
    </lineage>
</organism>
<evidence type="ECO:0008006" key="3">
    <source>
        <dbReference type="Google" id="ProtNLM"/>
    </source>
</evidence>
<reference evidence="1 2" key="1">
    <citation type="submission" date="2021-04" db="EMBL/GenBank/DDBJ databases">
        <title>Draft genome sequence of Paenibacillus cisolokensis, LC2-13A.</title>
        <authorList>
            <person name="Uke A."/>
            <person name="Chhe C."/>
            <person name="Baramee S."/>
            <person name="Kosugi A."/>
        </authorList>
    </citation>
    <scope>NUCLEOTIDE SEQUENCE [LARGE SCALE GENOMIC DNA]</scope>
    <source>
        <strain evidence="1 2">LC2-13A</strain>
    </source>
</reference>
<dbReference type="SUPFAM" id="SSF53756">
    <property type="entry name" value="UDP-Glycosyltransferase/glycogen phosphorylase"/>
    <property type="match status" value="1"/>
</dbReference>
<name>A0ABQ4NBG2_9BACL</name>
<dbReference type="Gene3D" id="3.40.50.2000">
    <property type="entry name" value="Glycogen Phosphorylase B"/>
    <property type="match status" value="1"/>
</dbReference>
<dbReference type="Proteomes" id="UP000680304">
    <property type="component" value="Unassembled WGS sequence"/>
</dbReference>
<dbReference type="EMBL" id="BOVJ01000136">
    <property type="protein sequence ID" value="GIQ65515.1"/>
    <property type="molecule type" value="Genomic_DNA"/>
</dbReference>
<gene>
    <name evidence="1" type="ORF">PACILC2_40830</name>
</gene>
<keyword evidence="2" id="KW-1185">Reference proteome</keyword>
<evidence type="ECO:0000313" key="2">
    <source>
        <dbReference type="Proteomes" id="UP000680304"/>
    </source>
</evidence>